<accession>A0A6A6F7X8</accession>
<keyword evidence="2" id="KW-0732">Signal</keyword>
<evidence type="ECO:0000313" key="3">
    <source>
        <dbReference type="EMBL" id="KAF2209733.1"/>
    </source>
</evidence>
<gene>
    <name evidence="3" type="ORF">CERZMDRAFT_100139</name>
</gene>
<dbReference type="EMBL" id="ML992685">
    <property type="protein sequence ID" value="KAF2209733.1"/>
    <property type="molecule type" value="Genomic_DNA"/>
</dbReference>
<reference evidence="3" key="1">
    <citation type="journal article" date="2020" name="Stud. Mycol.">
        <title>101 Dothideomycetes genomes: a test case for predicting lifestyles and emergence of pathogens.</title>
        <authorList>
            <person name="Haridas S."/>
            <person name="Albert R."/>
            <person name="Binder M."/>
            <person name="Bloem J."/>
            <person name="Labutti K."/>
            <person name="Salamov A."/>
            <person name="Andreopoulos B."/>
            <person name="Baker S."/>
            <person name="Barry K."/>
            <person name="Bills G."/>
            <person name="Bluhm B."/>
            <person name="Cannon C."/>
            <person name="Castanera R."/>
            <person name="Culley D."/>
            <person name="Daum C."/>
            <person name="Ezra D."/>
            <person name="Gonzalez J."/>
            <person name="Henrissat B."/>
            <person name="Kuo A."/>
            <person name="Liang C."/>
            <person name="Lipzen A."/>
            <person name="Lutzoni F."/>
            <person name="Magnuson J."/>
            <person name="Mondo S."/>
            <person name="Nolan M."/>
            <person name="Ohm R."/>
            <person name="Pangilinan J."/>
            <person name="Park H.-J."/>
            <person name="Ramirez L."/>
            <person name="Alfaro M."/>
            <person name="Sun H."/>
            <person name="Tritt A."/>
            <person name="Yoshinaga Y."/>
            <person name="Zwiers L.-H."/>
            <person name="Turgeon B."/>
            <person name="Goodwin S."/>
            <person name="Spatafora J."/>
            <person name="Crous P."/>
            <person name="Grigoriev I."/>
        </authorList>
    </citation>
    <scope>NUCLEOTIDE SEQUENCE</scope>
    <source>
        <strain evidence="3">SCOH1-5</strain>
    </source>
</reference>
<dbReference type="AlphaFoldDB" id="A0A6A6F7X8"/>
<sequence length="138" mass="14862">MILKLAGVASLATFCLAQFPAEPTDLTIVNSHFGNTSISYKETTICETTPGVKSYAGYGFSPPPPPPPPTLFNLYASGRNFYDITAFDPTSDGRPSYRGYLSQPHVQQALGAPLNFGPKPPTRSPAPFVPKEISVRDI</sequence>
<feature type="region of interest" description="Disordered" evidence="1">
    <location>
        <begin position="116"/>
        <end position="138"/>
    </location>
</feature>
<dbReference type="OrthoDB" id="443318at2759"/>
<proteinExistence type="predicted"/>
<dbReference type="Proteomes" id="UP000799539">
    <property type="component" value="Unassembled WGS sequence"/>
</dbReference>
<feature type="compositionally biased region" description="Pro residues" evidence="1">
    <location>
        <begin position="118"/>
        <end position="128"/>
    </location>
</feature>
<feature type="signal peptide" evidence="2">
    <location>
        <begin position="1"/>
        <end position="17"/>
    </location>
</feature>
<feature type="chain" id="PRO_5025607347" evidence="2">
    <location>
        <begin position="18"/>
        <end position="138"/>
    </location>
</feature>
<evidence type="ECO:0000256" key="2">
    <source>
        <dbReference type="SAM" id="SignalP"/>
    </source>
</evidence>
<protein>
    <submittedName>
        <fullName evidence="3">Uncharacterized protein</fullName>
    </submittedName>
</protein>
<evidence type="ECO:0000256" key="1">
    <source>
        <dbReference type="SAM" id="MobiDB-lite"/>
    </source>
</evidence>
<organism evidence="3 4">
    <name type="scientific">Cercospora zeae-maydis SCOH1-5</name>
    <dbReference type="NCBI Taxonomy" id="717836"/>
    <lineage>
        <taxon>Eukaryota</taxon>
        <taxon>Fungi</taxon>
        <taxon>Dikarya</taxon>
        <taxon>Ascomycota</taxon>
        <taxon>Pezizomycotina</taxon>
        <taxon>Dothideomycetes</taxon>
        <taxon>Dothideomycetidae</taxon>
        <taxon>Mycosphaerellales</taxon>
        <taxon>Mycosphaerellaceae</taxon>
        <taxon>Cercospora</taxon>
    </lineage>
</organism>
<evidence type="ECO:0000313" key="4">
    <source>
        <dbReference type="Proteomes" id="UP000799539"/>
    </source>
</evidence>
<keyword evidence="4" id="KW-1185">Reference proteome</keyword>
<name>A0A6A6F7X8_9PEZI</name>